<proteinExistence type="predicted"/>
<name>W6Q800_PENRF</name>
<accession>W6Q800</accession>
<evidence type="ECO:0000313" key="1">
    <source>
        <dbReference type="EMBL" id="CDM32833.1"/>
    </source>
</evidence>
<dbReference type="OrthoDB" id="10314258at2759"/>
<organism evidence="1 2">
    <name type="scientific">Penicillium roqueforti (strain FM164)</name>
    <dbReference type="NCBI Taxonomy" id="1365484"/>
    <lineage>
        <taxon>Eukaryota</taxon>
        <taxon>Fungi</taxon>
        <taxon>Dikarya</taxon>
        <taxon>Ascomycota</taxon>
        <taxon>Pezizomycotina</taxon>
        <taxon>Eurotiomycetes</taxon>
        <taxon>Eurotiomycetidae</taxon>
        <taxon>Eurotiales</taxon>
        <taxon>Aspergillaceae</taxon>
        <taxon>Penicillium</taxon>
    </lineage>
</organism>
<sequence length="175" mass="20064">MSFKTEGSGYDMWGKSHIYPSEPRCHLLQGPLLVYLLAQQEISLATKQLLFFECRRYRYRAKVWATRFLYLLDQAKDITVHSEPYDSAPLVGAFRLARAVNIEDPDILQIISGFNYTVVTYIRYKLCNSRITKVCYSPTQCGLSTSLTNEFCTEWLPKGSLFSHDDPIGCGTKRV</sequence>
<reference evidence="1" key="1">
    <citation type="journal article" date="2014" name="Nat. Commun.">
        <title>Multiple recent horizontal transfers of a large genomic region in cheese making fungi.</title>
        <authorList>
            <person name="Cheeseman K."/>
            <person name="Ropars J."/>
            <person name="Renault P."/>
            <person name="Dupont J."/>
            <person name="Gouzy J."/>
            <person name="Branca A."/>
            <person name="Abraham A.L."/>
            <person name="Ceppi M."/>
            <person name="Conseiller E."/>
            <person name="Debuchy R."/>
            <person name="Malagnac F."/>
            <person name="Goarin A."/>
            <person name="Silar P."/>
            <person name="Lacoste S."/>
            <person name="Sallet E."/>
            <person name="Bensimon A."/>
            <person name="Giraud T."/>
            <person name="Brygoo Y."/>
        </authorList>
    </citation>
    <scope>NUCLEOTIDE SEQUENCE [LARGE SCALE GENOMIC DNA]</scope>
    <source>
        <strain evidence="1">FM164</strain>
    </source>
</reference>
<evidence type="ECO:0000313" key="2">
    <source>
        <dbReference type="Proteomes" id="UP000030686"/>
    </source>
</evidence>
<dbReference type="EMBL" id="HG792016">
    <property type="protein sequence ID" value="CDM32833.1"/>
    <property type="molecule type" value="Genomic_DNA"/>
</dbReference>
<dbReference type="AlphaFoldDB" id="W6Q800"/>
<dbReference type="OMA" id="RAKVWAT"/>
<gene>
    <name evidence="1" type="ORF">PROQFM164_S02g002984</name>
</gene>
<keyword evidence="2" id="KW-1185">Reference proteome</keyword>
<protein>
    <submittedName>
        <fullName evidence="1">Uncharacterized protein</fullName>
    </submittedName>
</protein>
<dbReference type="Proteomes" id="UP000030686">
    <property type="component" value="Unassembled WGS sequence"/>
</dbReference>